<evidence type="ECO:0000256" key="11">
    <source>
        <dbReference type="ARBA" id="ARBA00022741"/>
    </source>
</evidence>
<dbReference type="UniPathway" id="UPA00591">
    <property type="reaction ID" value="UER00648"/>
</dbReference>
<dbReference type="InterPro" id="IPR005904">
    <property type="entry name" value="Hxn_phspho_trans"/>
</dbReference>
<evidence type="ECO:0000256" key="2">
    <source>
        <dbReference type="ARBA" id="ARBA00004496"/>
    </source>
</evidence>
<comment type="catalytic activity">
    <reaction evidence="14">
        <text>IMP + diphosphate = hypoxanthine + 5-phospho-alpha-D-ribose 1-diphosphate</text>
        <dbReference type="Rhea" id="RHEA:17973"/>
        <dbReference type="ChEBI" id="CHEBI:17368"/>
        <dbReference type="ChEBI" id="CHEBI:33019"/>
        <dbReference type="ChEBI" id="CHEBI:58017"/>
        <dbReference type="ChEBI" id="CHEBI:58053"/>
        <dbReference type="EC" id="2.4.2.8"/>
    </reaction>
    <physiologicalReaction direction="right-to-left" evidence="14">
        <dbReference type="Rhea" id="RHEA:17975"/>
    </physiologicalReaction>
</comment>
<comment type="pathway">
    <text evidence="3 15">Purine metabolism; IMP biosynthesis via salvage pathway; IMP from hypoxanthine: step 1/1.</text>
</comment>
<dbReference type="OrthoDB" id="9802824at2"/>
<comment type="subcellular location">
    <subcellularLocation>
        <location evidence="2 15">Cytoplasm</location>
    </subcellularLocation>
</comment>
<reference evidence="17 18" key="1">
    <citation type="submission" date="2016-10" db="EMBL/GenBank/DDBJ databases">
        <authorList>
            <person name="de Groot N.N."/>
        </authorList>
    </citation>
    <scope>NUCLEOTIDE SEQUENCE [LARGE SCALE GENOMIC DNA]</scope>
    <source>
        <strain evidence="17 18">AA1</strain>
    </source>
</reference>
<dbReference type="GO" id="GO:0005829">
    <property type="term" value="C:cytosol"/>
    <property type="evidence" value="ECO:0007669"/>
    <property type="project" value="TreeGrafter"/>
</dbReference>
<evidence type="ECO:0000256" key="8">
    <source>
        <dbReference type="ARBA" id="ARBA00022679"/>
    </source>
</evidence>
<keyword evidence="12 15" id="KW-0460">Magnesium</keyword>
<dbReference type="EMBL" id="FMUX01000018">
    <property type="protein sequence ID" value="SCY71755.1"/>
    <property type="molecule type" value="Genomic_DNA"/>
</dbReference>
<comment type="cofactor">
    <cofactor evidence="1 15">
        <name>Mg(2+)</name>
        <dbReference type="ChEBI" id="CHEBI:18420"/>
    </cofactor>
</comment>
<dbReference type="GO" id="GO:0032263">
    <property type="term" value="P:GMP salvage"/>
    <property type="evidence" value="ECO:0007669"/>
    <property type="project" value="TreeGrafter"/>
</dbReference>
<dbReference type="STRING" id="419481.SAMN05216233_11812"/>
<dbReference type="GO" id="GO:0006178">
    <property type="term" value="P:guanine salvage"/>
    <property type="evidence" value="ECO:0007669"/>
    <property type="project" value="TreeGrafter"/>
</dbReference>
<feature type="domain" description="Phosphoribosyltransferase" evidence="16">
    <location>
        <begin position="9"/>
        <end position="157"/>
    </location>
</feature>
<dbReference type="InterPro" id="IPR000836">
    <property type="entry name" value="PRTase_dom"/>
</dbReference>
<dbReference type="Proteomes" id="UP000198870">
    <property type="component" value="Unassembled WGS sequence"/>
</dbReference>
<comment type="catalytic activity">
    <reaction evidence="13">
        <text>GMP + diphosphate = guanine + 5-phospho-alpha-D-ribose 1-diphosphate</text>
        <dbReference type="Rhea" id="RHEA:25424"/>
        <dbReference type="ChEBI" id="CHEBI:16235"/>
        <dbReference type="ChEBI" id="CHEBI:33019"/>
        <dbReference type="ChEBI" id="CHEBI:58017"/>
        <dbReference type="ChEBI" id="CHEBI:58115"/>
        <dbReference type="EC" id="2.4.2.8"/>
    </reaction>
    <physiologicalReaction direction="right-to-left" evidence="13">
        <dbReference type="Rhea" id="RHEA:25426"/>
    </physiologicalReaction>
</comment>
<evidence type="ECO:0000256" key="10">
    <source>
        <dbReference type="ARBA" id="ARBA00022726"/>
    </source>
</evidence>
<dbReference type="SUPFAM" id="SSF53271">
    <property type="entry name" value="PRTase-like"/>
    <property type="match status" value="1"/>
</dbReference>
<dbReference type="EC" id="2.4.2.8" evidence="5 15"/>
<evidence type="ECO:0000256" key="3">
    <source>
        <dbReference type="ARBA" id="ARBA00004669"/>
    </source>
</evidence>
<sequence length="172" mass="18892">MSELIEVLSKEEIARSITEVGEVISHDYKGGKLALVGALKGAFIFMADLAREITVPVQIGFLGVSSYGKSAESSGTTTVTKELDLDVTGMDVLVVEDIVDTGLTLKFIVNYLKDKGARSVKVCAFLDKKERRAMDVQVDYACHEILEGFLVGYGLDYAEDYRNLPGIYHLEM</sequence>
<dbReference type="Pfam" id="PF00156">
    <property type="entry name" value="Pribosyltran"/>
    <property type="match status" value="1"/>
</dbReference>
<evidence type="ECO:0000256" key="1">
    <source>
        <dbReference type="ARBA" id="ARBA00001946"/>
    </source>
</evidence>
<evidence type="ECO:0000256" key="15">
    <source>
        <dbReference type="RuleBase" id="RU364099"/>
    </source>
</evidence>
<evidence type="ECO:0000256" key="7">
    <source>
        <dbReference type="ARBA" id="ARBA00022676"/>
    </source>
</evidence>
<evidence type="ECO:0000256" key="5">
    <source>
        <dbReference type="ARBA" id="ARBA00011895"/>
    </source>
</evidence>
<organism evidence="17 18">
    <name type="scientific">Desulfoluna spongiiphila</name>
    <dbReference type="NCBI Taxonomy" id="419481"/>
    <lineage>
        <taxon>Bacteria</taxon>
        <taxon>Pseudomonadati</taxon>
        <taxon>Thermodesulfobacteriota</taxon>
        <taxon>Desulfobacteria</taxon>
        <taxon>Desulfobacterales</taxon>
        <taxon>Desulfolunaceae</taxon>
        <taxon>Desulfoluna</taxon>
    </lineage>
</organism>
<dbReference type="Gene3D" id="3.40.50.2020">
    <property type="match status" value="1"/>
</dbReference>
<keyword evidence="8 15" id="KW-0808">Transferase</keyword>
<dbReference type="InterPro" id="IPR050408">
    <property type="entry name" value="HGPRT"/>
</dbReference>
<keyword evidence="10 15" id="KW-0660">Purine salvage</keyword>
<dbReference type="GO" id="GO:0004422">
    <property type="term" value="F:hypoxanthine phosphoribosyltransferase activity"/>
    <property type="evidence" value="ECO:0007669"/>
    <property type="project" value="InterPro"/>
</dbReference>
<keyword evidence="9 15" id="KW-0479">Metal-binding</keyword>
<proteinExistence type="inferred from homology"/>
<keyword evidence="11 15" id="KW-0547">Nucleotide-binding</keyword>
<evidence type="ECO:0000256" key="14">
    <source>
        <dbReference type="ARBA" id="ARBA00049402"/>
    </source>
</evidence>
<keyword evidence="7 15" id="KW-0328">Glycosyltransferase</keyword>
<evidence type="ECO:0000313" key="18">
    <source>
        <dbReference type="Proteomes" id="UP000198870"/>
    </source>
</evidence>
<evidence type="ECO:0000256" key="9">
    <source>
        <dbReference type="ARBA" id="ARBA00022723"/>
    </source>
</evidence>
<evidence type="ECO:0000256" key="4">
    <source>
        <dbReference type="ARBA" id="ARBA00008391"/>
    </source>
</evidence>
<evidence type="ECO:0000256" key="6">
    <source>
        <dbReference type="ARBA" id="ARBA00022490"/>
    </source>
</evidence>
<evidence type="ECO:0000256" key="13">
    <source>
        <dbReference type="ARBA" id="ARBA00048811"/>
    </source>
</evidence>
<dbReference type="AlphaFoldDB" id="A0A1G5I6G8"/>
<name>A0A1G5I6G8_9BACT</name>
<dbReference type="GO" id="GO:0046100">
    <property type="term" value="P:hypoxanthine metabolic process"/>
    <property type="evidence" value="ECO:0007669"/>
    <property type="project" value="TreeGrafter"/>
</dbReference>
<dbReference type="GO" id="GO:0000166">
    <property type="term" value="F:nucleotide binding"/>
    <property type="evidence" value="ECO:0007669"/>
    <property type="project" value="UniProtKB-KW"/>
</dbReference>
<dbReference type="GO" id="GO:0052657">
    <property type="term" value="F:guanine phosphoribosyltransferase activity"/>
    <property type="evidence" value="ECO:0007669"/>
    <property type="project" value="RHEA"/>
</dbReference>
<keyword evidence="18" id="KW-1185">Reference proteome</keyword>
<evidence type="ECO:0000256" key="12">
    <source>
        <dbReference type="ARBA" id="ARBA00022842"/>
    </source>
</evidence>
<dbReference type="GO" id="GO:0000287">
    <property type="term" value="F:magnesium ion binding"/>
    <property type="evidence" value="ECO:0007669"/>
    <property type="project" value="TreeGrafter"/>
</dbReference>
<evidence type="ECO:0000259" key="16">
    <source>
        <dbReference type="Pfam" id="PF00156"/>
    </source>
</evidence>
<keyword evidence="6 15" id="KW-0963">Cytoplasm</keyword>
<dbReference type="InterPro" id="IPR029057">
    <property type="entry name" value="PRTase-like"/>
</dbReference>
<dbReference type="PANTHER" id="PTHR43340:SF1">
    <property type="entry name" value="HYPOXANTHINE PHOSPHORIBOSYLTRANSFERASE"/>
    <property type="match status" value="1"/>
</dbReference>
<accession>A0A1G5I6G8</accession>
<protein>
    <recommendedName>
        <fullName evidence="5 15">Hypoxanthine phosphoribosyltransferase</fullName>
        <ecNumber evidence="5 15">2.4.2.8</ecNumber>
    </recommendedName>
</protein>
<gene>
    <name evidence="17" type="ORF">SAMN05216233_11812</name>
</gene>
<dbReference type="RefSeq" id="WP_092213380.1">
    <property type="nucleotide sequence ID" value="NZ_FMUX01000018.1"/>
</dbReference>
<dbReference type="GO" id="GO:0006166">
    <property type="term" value="P:purine ribonucleoside salvage"/>
    <property type="evidence" value="ECO:0007669"/>
    <property type="project" value="UniProtKB-KW"/>
</dbReference>
<evidence type="ECO:0000313" key="17">
    <source>
        <dbReference type="EMBL" id="SCY71755.1"/>
    </source>
</evidence>
<comment type="similarity">
    <text evidence="4 15">Belongs to the purine/pyrimidine phosphoribosyltransferase family.</text>
</comment>
<dbReference type="FunFam" id="3.40.50.2020:FF:000006">
    <property type="entry name" value="Hypoxanthine phosphoribosyltransferase"/>
    <property type="match status" value="1"/>
</dbReference>
<dbReference type="CDD" id="cd06223">
    <property type="entry name" value="PRTases_typeI"/>
    <property type="match status" value="1"/>
</dbReference>
<dbReference type="PANTHER" id="PTHR43340">
    <property type="entry name" value="HYPOXANTHINE-GUANINE PHOSPHORIBOSYLTRANSFERASE"/>
    <property type="match status" value="1"/>
</dbReference>
<dbReference type="NCBIfam" id="TIGR01203">
    <property type="entry name" value="HGPRTase"/>
    <property type="match status" value="1"/>
</dbReference>
<dbReference type="GO" id="GO:0032264">
    <property type="term" value="P:IMP salvage"/>
    <property type="evidence" value="ECO:0007669"/>
    <property type="project" value="UniProtKB-UniPathway"/>
</dbReference>